<accession>A0A024SFR6</accession>
<sequence length="151" mass="15735">MDIRDVGLMAALGVRALATPLAVLYEARCGRQFGTDFPELSSDSPGRDLIASWAVTGWTAGWIEVRQTATGVFMGMAIAGNGQKALVSFHGVQQPPAQGRAPSSSCRSRASTPHLGLNKAVVYVEGGDTVSEPALDRLLEGVALVVQVGVA</sequence>
<dbReference type="KEGG" id="trr:M419DRAFT_76888"/>
<dbReference type="HOGENOM" id="CLU_1731702_0_0_1"/>
<gene>
    <name evidence="2" type="ORF">M419DRAFT_76888</name>
</gene>
<protein>
    <submittedName>
        <fullName evidence="2">Uncharacterized protein</fullName>
    </submittedName>
</protein>
<proteinExistence type="predicted"/>
<reference evidence="3" key="1">
    <citation type="journal article" date="2013" name="Ind. Biotechnol.">
        <title>Comparative genomics analysis of Trichoderma reesei strains.</title>
        <authorList>
            <person name="Koike H."/>
            <person name="Aerts A."/>
            <person name="LaButti K."/>
            <person name="Grigoriev I.V."/>
            <person name="Baker S.E."/>
        </authorList>
    </citation>
    <scope>NUCLEOTIDE SEQUENCE [LARGE SCALE GENOMIC DNA]</scope>
    <source>
        <strain evidence="3">ATCC 56765 / BCRC 32924 / NRRL 11460 / Rut C-30</strain>
    </source>
</reference>
<dbReference type="AlphaFoldDB" id="A0A024SFR6"/>
<evidence type="ECO:0000313" key="2">
    <source>
        <dbReference type="EMBL" id="ETS03037.1"/>
    </source>
</evidence>
<feature type="compositionally biased region" description="Low complexity" evidence="1">
    <location>
        <begin position="100"/>
        <end position="111"/>
    </location>
</feature>
<evidence type="ECO:0000313" key="3">
    <source>
        <dbReference type="Proteomes" id="UP000024376"/>
    </source>
</evidence>
<feature type="region of interest" description="Disordered" evidence="1">
    <location>
        <begin position="93"/>
        <end position="112"/>
    </location>
</feature>
<dbReference type="Proteomes" id="UP000024376">
    <property type="component" value="Unassembled WGS sequence"/>
</dbReference>
<evidence type="ECO:0000256" key="1">
    <source>
        <dbReference type="SAM" id="MobiDB-lite"/>
    </source>
</evidence>
<organism evidence="2 3">
    <name type="scientific">Hypocrea jecorina (strain ATCC 56765 / BCRC 32924 / NRRL 11460 / Rut C-30)</name>
    <name type="common">Trichoderma reesei</name>
    <dbReference type="NCBI Taxonomy" id="1344414"/>
    <lineage>
        <taxon>Eukaryota</taxon>
        <taxon>Fungi</taxon>
        <taxon>Dikarya</taxon>
        <taxon>Ascomycota</taxon>
        <taxon>Pezizomycotina</taxon>
        <taxon>Sordariomycetes</taxon>
        <taxon>Hypocreomycetidae</taxon>
        <taxon>Hypocreales</taxon>
        <taxon>Hypocreaceae</taxon>
        <taxon>Trichoderma</taxon>
    </lineage>
</organism>
<name>A0A024SFR6_HYPJR</name>
<dbReference type="EMBL" id="KI911144">
    <property type="protein sequence ID" value="ETS03037.1"/>
    <property type="molecule type" value="Genomic_DNA"/>
</dbReference>